<proteinExistence type="predicted"/>
<feature type="compositionally biased region" description="Polar residues" evidence="6">
    <location>
        <begin position="340"/>
        <end position="356"/>
    </location>
</feature>
<keyword evidence="9" id="KW-1185">Reference proteome</keyword>
<dbReference type="GO" id="GO:0003677">
    <property type="term" value="F:DNA binding"/>
    <property type="evidence" value="ECO:0007669"/>
    <property type="project" value="UniProtKB-UniRule"/>
</dbReference>
<organism evidence="8 9">
    <name type="scientific">Nasonia vitripennis</name>
    <name type="common">Parasitic wasp</name>
    <dbReference type="NCBI Taxonomy" id="7425"/>
    <lineage>
        <taxon>Eukaryota</taxon>
        <taxon>Metazoa</taxon>
        <taxon>Ecdysozoa</taxon>
        <taxon>Arthropoda</taxon>
        <taxon>Hexapoda</taxon>
        <taxon>Insecta</taxon>
        <taxon>Pterygota</taxon>
        <taxon>Neoptera</taxon>
        <taxon>Endopterygota</taxon>
        <taxon>Hymenoptera</taxon>
        <taxon>Apocrita</taxon>
        <taxon>Proctotrupomorpha</taxon>
        <taxon>Chalcidoidea</taxon>
        <taxon>Pteromalidae</taxon>
        <taxon>Pteromalinae</taxon>
        <taxon>Nasonia</taxon>
    </lineage>
</organism>
<sequence>MPSCCLEGCESYKFLNRQTIGYYKFPFDNIPLLEKWLSQIRIPNWVPEDHHRICSTHFHVDDIDFSDIEPRLKENAVPVIFPLKHFQNIYVDELASVKGGQNKKCSPKDLKKKAIACKKKMNLIDSKHTSGEGQKSMVLLCAPTEQLHKNPRIQINTESQTNLRMKNIPLKSNKALQPGLNPYILIVSENAESKIPFTKPQKSKQVLLKIQIEKKINDIPSDFVLENSARENKNNNQSNVTNEENTTVNNSLDEIEIDDVTSTKRVIFKFDPSTGEIIVQKRDKLTNNIVDVHEKKSNPKKINSSPKKKAKENNENVVSPLQEPVRNQEEIRNEEDNESSCKTPNSKNGVTDSQENITKETESSTGTTELQKPTKEQQIPNSTVGPQKPLVKESQVSTQSVESNKPAKETQISTSATELQKTSKKPTKEPQTSTSTVEVQKPREELQTSTPTTDSQKTVKKVVIEPQTSTPNKELQKLAKEPQTSTSGVFKKSTKTPTIQLKTLNPTIELRKTSVRLTKEPQTPTTTVELKTPAKRSQTSTRSVESKTPAKRLAKEPQSSTPTVESKIPAANVVIQRQTLTPTVESKTQAKKLANEPQTSTPTVVSKTPAKKLVKEPQPSSTIVTSKTPAKKVSVQPQTSTPVVSLQRATNKPAQVQNTSTIKKDTNTKTVNNKQTAKVKADDLQKKRKSDVIVINTSEDEDEEQSSKDNKKVKTNSNTVILDDQAVITIIE</sequence>
<feature type="compositionally biased region" description="Polar residues" evidence="6">
    <location>
        <begin position="575"/>
        <end position="587"/>
    </location>
</feature>
<evidence type="ECO:0000256" key="2">
    <source>
        <dbReference type="ARBA" id="ARBA00022771"/>
    </source>
</evidence>
<dbReference type="KEGG" id="nvi:100121123"/>
<feature type="compositionally biased region" description="Low complexity" evidence="6">
    <location>
        <begin position="668"/>
        <end position="678"/>
    </location>
</feature>
<feature type="compositionally biased region" description="Low complexity" evidence="6">
    <location>
        <begin position="234"/>
        <end position="250"/>
    </location>
</feature>
<evidence type="ECO:0000256" key="1">
    <source>
        <dbReference type="ARBA" id="ARBA00022723"/>
    </source>
</evidence>
<evidence type="ECO:0000313" key="8">
    <source>
        <dbReference type="EnsemblMetazoa" id="XP_001604709"/>
    </source>
</evidence>
<dbReference type="Proteomes" id="UP000002358">
    <property type="component" value="Chromosome 2"/>
</dbReference>
<evidence type="ECO:0000313" key="9">
    <source>
        <dbReference type="Proteomes" id="UP000002358"/>
    </source>
</evidence>
<feature type="region of interest" description="Disordered" evidence="6">
    <location>
        <begin position="289"/>
        <end position="715"/>
    </location>
</feature>
<feature type="compositionally biased region" description="Polar residues" evidence="6">
    <location>
        <begin position="410"/>
        <end position="420"/>
    </location>
</feature>
<dbReference type="PROSITE" id="PS50950">
    <property type="entry name" value="ZF_THAP"/>
    <property type="match status" value="1"/>
</dbReference>
<dbReference type="GO" id="GO:0008270">
    <property type="term" value="F:zinc ion binding"/>
    <property type="evidence" value="ECO:0007669"/>
    <property type="project" value="UniProtKB-KW"/>
</dbReference>
<feature type="compositionally biased region" description="Polar residues" evidence="6">
    <location>
        <begin position="618"/>
        <end position="628"/>
    </location>
</feature>
<feature type="compositionally biased region" description="Polar residues" evidence="6">
    <location>
        <begin position="394"/>
        <end position="403"/>
    </location>
</feature>
<keyword evidence="4 5" id="KW-0238">DNA-binding</keyword>
<dbReference type="OrthoDB" id="7701404at2759"/>
<evidence type="ECO:0000259" key="7">
    <source>
        <dbReference type="PROSITE" id="PS50950"/>
    </source>
</evidence>
<protein>
    <recommendedName>
        <fullName evidence="7">THAP-type domain-containing protein</fullName>
    </recommendedName>
</protein>
<feature type="compositionally biased region" description="Polar residues" evidence="6">
    <location>
        <begin position="376"/>
        <end position="385"/>
    </location>
</feature>
<feature type="domain" description="THAP-type" evidence="7">
    <location>
        <begin position="1"/>
        <end position="81"/>
    </location>
</feature>
<dbReference type="Pfam" id="PF05485">
    <property type="entry name" value="THAP"/>
    <property type="match status" value="1"/>
</dbReference>
<dbReference type="InParanoid" id="A0A7M7GEN9"/>
<keyword evidence="2 5" id="KW-0863">Zinc-finger</keyword>
<dbReference type="SMART" id="SM00980">
    <property type="entry name" value="THAP"/>
    <property type="match status" value="1"/>
</dbReference>
<accession>A0A7M7GEN9</accession>
<evidence type="ECO:0000256" key="3">
    <source>
        <dbReference type="ARBA" id="ARBA00022833"/>
    </source>
</evidence>
<keyword evidence="1" id="KW-0479">Metal-binding</keyword>
<dbReference type="EnsemblMetazoa" id="XM_001604659">
    <property type="protein sequence ID" value="XP_001604709"/>
    <property type="gene ID" value="LOC100121123"/>
</dbReference>
<dbReference type="AlphaFoldDB" id="A0A7M7GEN9"/>
<dbReference type="OMA" id="HRICSTH"/>
<feature type="compositionally biased region" description="Polar residues" evidence="6">
    <location>
        <begin position="520"/>
        <end position="543"/>
    </location>
</feature>
<keyword evidence="3" id="KW-0862">Zinc</keyword>
<feature type="compositionally biased region" description="Polar residues" evidence="6">
    <location>
        <begin position="635"/>
        <end position="660"/>
    </location>
</feature>
<feature type="compositionally biased region" description="Polar residues" evidence="6">
    <location>
        <begin position="429"/>
        <end position="438"/>
    </location>
</feature>
<dbReference type="SMART" id="SM00692">
    <property type="entry name" value="DM3"/>
    <property type="match status" value="1"/>
</dbReference>
<name>A0A7M7GEN9_NASVI</name>
<feature type="compositionally biased region" description="Polar residues" evidence="6">
    <location>
        <begin position="447"/>
        <end position="456"/>
    </location>
</feature>
<feature type="compositionally biased region" description="Polar residues" evidence="6">
    <location>
        <begin position="596"/>
        <end position="606"/>
    </location>
</feature>
<evidence type="ECO:0000256" key="6">
    <source>
        <dbReference type="SAM" id="MobiDB-lite"/>
    </source>
</evidence>
<feature type="compositionally biased region" description="Polar residues" evidence="6">
    <location>
        <begin position="495"/>
        <end position="506"/>
    </location>
</feature>
<dbReference type="SUPFAM" id="SSF57716">
    <property type="entry name" value="Glucocorticoid receptor-like (DNA-binding domain)"/>
    <property type="match status" value="1"/>
</dbReference>
<reference evidence="8" key="1">
    <citation type="submission" date="2021-01" db="UniProtKB">
        <authorList>
            <consortium name="EnsemblMetazoa"/>
        </authorList>
    </citation>
    <scope>IDENTIFICATION</scope>
</reference>
<evidence type="ECO:0000256" key="5">
    <source>
        <dbReference type="PROSITE-ProRule" id="PRU00309"/>
    </source>
</evidence>
<gene>
    <name evidence="8" type="primary">100121123</name>
</gene>
<feature type="region of interest" description="Disordered" evidence="6">
    <location>
        <begin position="230"/>
        <end position="250"/>
    </location>
</feature>
<evidence type="ECO:0000256" key="4">
    <source>
        <dbReference type="ARBA" id="ARBA00023125"/>
    </source>
</evidence>
<dbReference type="InterPro" id="IPR006612">
    <property type="entry name" value="THAP_Znf"/>
</dbReference>